<keyword evidence="1" id="KW-0732">Signal</keyword>
<protein>
    <recommendedName>
        <fullName evidence="4">HmuY protein</fullName>
    </recommendedName>
</protein>
<dbReference type="CDD" id="cd12105">
    <property type="entry name" value="HmuY"/>
    <property type="match status" value="1"/>
</dbReference>
<evidence type="ECO:0000313" key="2">
    <source>
        <dbReference type="EMBL" id="GGZ52963.1"/>
    </source>
</evidence>
<evidence type="ECO:0008006" key="4">
    <source>
        <dbReference type="Google" id="ProtNLM"/>
    </source>
</evidence>
<proteinExistence type="predicted"/>
<feature type="chain" id="PRO_5045944584" description="HmuY protein" evidence="1">
    <location>
        <begin position="21"/>
        <end position="471"/>
    </location>
</feature>
<accession>A0ABQ3BNV1</accession>
<comment type="caution">
    <text evidence="2">The sequence shown here is derived from an EMBL/GenBank/DDBJ whole genome shotgun (WGS) entry which is preliminary data.</text>
</comment>
<dbReference type="PROSITE" id="PS51257">
    <property type="entry name" value="PROKAR_LIPOPROTEIN"/>
    <property type="match status" value="1"/>
</dbReference>
<gene>
    <name evidence="2" type="ORF">GCM10008088_13300</name>
</gene>
<dbReference type="Pfam" id="PF14064">
    <property type="entry name" value="HmuY"/>
    <property type="match status" value="1"/>
</dbReference>
<evidence type="ECO:0000256" key="1">
    <source>
        <dbReference type="SAM" id="SignalP"/>
    </source>
</evidence>
<dbReference type="InterPro" id="IPR025921">
    <property type="entry name" value="HmuY"/>
</dbReference>
<organism evidence="2 3">
    <name type="scientific">Mesonia mobilis</name>
    <dbReference type="NCBI Taxonomy" id="369791"/>
    <lineage>
        <taxon>Bacteria</taxon>
        <taxon>Pseudomonadati</taxon>
        <taxon>Bacteroidota</taxon>
        <taxon>Flavobacteriia</taxon>
        <taxon>Flavobacteriales</taxon>
        <taxon>Flavobacteriaceae</taxon>
        <taxon>Mesonia</taxon>
    </lineage>
</organism>
<dbReference type="Proteomes" id="UP000615593">
    <property type="component" value="Unassembled WGS sequence"/>
</dbReference>
<feature type="signal peptide" evidence="1">
    <location>
        <begin position="1"/>
        <end position="20"/>
    </location>
</feature>
<dbReference type="RefSeq" id="WP_036243227.1">
    <property type="nucleotide sequence ID" value="NZ_BMWY01000003.1"/>
</dbReference>
<sequence length="471" mass="52421">MKYKFHLFSLLLIAFLTACSDDDNDTGISNEFVVAFENQNYSFTNSDTDREINLVFSEEASQSGTISITYTENGLIYGIDFSTTPQANSGIIEIPFEAGTTETSFTFEKLTPNPIEGEELKSVTFLIAEVTNGFSQGNTTFTANYFDAASAGGSVAPELGGPNQGNQVYVDLSTSTEKIVERDRWDLAFYSKDEFRVKLNSSLFMMAAALEETNIDNVVANDVLQLQNQMQLLQDGSNEYVDDPSGSISETAIDEVSNTIEENKVYLINMGNEVGTNTPEVGSVAVAGDYRGWMKVRVHQENGEYVLQYADLEASTHQEVTISKSPEYNFTFFSLVNETIVDVEPKATQWDLNFSVFVEVLDLPGGGQTAYGFSDYVATNVLAETKAYEVSANENLNYQNFSLEDIDENEFEIDQRVIGSNWRDVFSQSVTPNLFYVIEDPDGNLYKLRFTALVNENGVRGYPSFEYSLLN</sequence>
<dbReference type="EMBL" id="BMWY01000003">
    <property type="protein sequence ID" value="GGZ52963.1"/>
    <property type="molecule type" value="Genomic_DNA"/>
</dbReference>
<evidence type="ECO:0000313" key="3">
    <source>
        <dbReference type="Proteomes" id="UP000615593"/>
    </source>
</evidence>
<reference evidence="3" key="1">
    <citation type="journal article" date="2019" name="Int. J. Syst. Evol. Microbiol.">
        <title>The Global Catalogue of Microorganisms (GCM) 10K type strain sequencing project: providing services to taxonomists for standard genome sequencing and annotation.</title>
        <authorList>
            <consortium name="The Broad Institute Genomics Platform"/>
            <consortium name="The Broad Institute Genome Sequencing Center for Infectious Disease"/>
            <person name="Wu L."/>
            <person name="Ma J."/>
        </authorList>
    </citation>
    <scope>NUCLEOTIDE SEQUENCE [LARGE SCALE GENOMIC DNA]</scope>
    <source>
        <strain evidence="3">KCTC 12708</strain>
    </source>
</reference>
<keyword evidence="3" id="KW-1185">Reference proteome</keyword>
<name>A0ABQ3BNV1_9FLAO</name>
<dbReference type="GeneID" id="94368998"/>